<evidence type="ECO:0000259" key="11">
    <source>
        <dbReference type="PROSITE" id="PS50011"/>
    </source>
</evidence>
<dbReference type="InterPro" id="IPR000719">
    <property type="entry name" value="Prot_kinase_dom"/>
</dbReference>
<dbReference type="Pfam" id="PF00069">
    <property type="entry name" value="Pkinase"/>
    <property type="match status" value="1"/>
</dbReference>
<dbReference type="Pfam" id="PF13499">
    <property type="entry name" value="EF-hand_7"/>
    <property type="match status" value="2"/>
</dbReference>
<dbReference type="InterPro" id="IPR011992">
    <property type="entry name" value="EF-hand-dom_pair"/>
</dbReference>
<protein>
    <recommendedName>
        <fullName evidence="15">Calcium-dependent protein kinase</fullName>
    </recommendedName>
</protein>
<dbReference type="InterPro" id="IPR002048">
    <property type="entry name" value="EF_hand_dom"/>
</dbReference>
<dbReference type="GO" id="GO:0004674">
    <property type="term" value="F:protein serine/threonine kinase activity"/>
    <property type="evidence" value="ECO:0007669"/>
    <property type="project" value="UniProtKB-KW"/>
</dbReference>
<evidence type="ECO:0000313" key="14">
    <source>
        <dbReference type="Proteomes" id="UP001162131"/>
    </source>
</evidence>
<feature type="domain" description="EF-hand" evidence="12">
    <location>
        <begin position="473"/>
        <end position="502"/>
    </location>
</feature>
<keyword evidence="14" id="KW-1185">Reference proteome</keyword>
<comment type="similarity">
    <text evidence="9">Belongs to the protein kinase superfamily. Ser/Thr protein kinase family. CDPK subfamily.</text>
</comment>
<keyword evidence="8" id="KW-0067">ATP-binding</keyword>
<evidence type="ECO:0000256" key="1">
    <source>
        <dbReference type="ARBA" id="ARBA00001946"/>
    </source>
</evidence>
<evidence type="ECO:0008006" key="15">
    <source>
        <dbReference type="Google" id="ProtNLM"/>
    </source>
</evidence>
<evidence type="ECO:0000256" key="4">
    <source>
        <dbReference type="ARBA" id="ARBA00022679"/>
    </source>
</evidence>
<dbReference type="Proteomes" id="UP001162131">
    <property type="component" value="Unassembled WGS sequence"/>
</dbReference>
<comment type="cofactor">
    <cofactor evidence="1">
        <name>Mg(2+)</name>
        <dbReference type="ChEBI" id="CHEBI:18420"/>
    </cofactor>
</comment>
<evidence type="ECO:0000256" key="7">
    <source>
        <dbReference type="ARBA" id="ARBA00022837"/>
    </source>
</evidence>
<evidence type="ECO:0000313" key="13">
    <source>
        <dbReference type="EMBL" id="CAG9316347.1"/>
    </source>
</evidence>
<comment type="subunit">
    <text evidence="2">Monomer.</text>
</comment>
<dbReference type="GO" id="GO:0005524">
    <property type="term" value="F:ATP binding"/>
    <property type="evidence" value="ECO:0007669"/>
    <property type="project" value="UniProtKB-KW"/>
</dbReference>
<dbReference type="InterPro" id="IPR018247">
    <property type="entry name" value="EF_Hand_1_Ca_BS"/>
</dbReference>
<keyword evidence="5" id="KW-0547">Nucleotide-binding</keyword>
<reference evidence="13" key="1">
    <citation type="submission" date="2021-09" db="EMBL/GenBank/DDBJ databases">
        <authorList>
            <consortium name="AG Swart"/>
            <person name="Singh M."/>
            <person name="Singh A."/>
            <person name="Seah K."/>
            <person name="Emmerich C."/>
        </authorList>
    </citation>
    <scope>NUCLEOTIDE SEQUENCE</scope>
    <source>
        <strain evidence="13">ATCC30299</strain>
    </source>
</reference>
<evidence type="ECO:0000256" key="3">
    <source>
        <dbReference type="ARBA" id="ARBA00022527"/>
    </source>
</evidence>
<dbReference type="SMART" id="SM00054">
    <property type="entry name" value="EFh"/>
    <property type="match status" value="4"/>
</dbReference>
<organism evidence="13 14">
    <name type="scientific">Blepharisma stoltei</name>
    <dbReference type="NCBI Taxonomy" id="1481888"/>
    <lineage>
        <taxon>Eukaryota</taxon>
        <taxon>Sar</taxon>
        <taxon>Alveolata</taxon>
        <taxon>Ciliophora</taxon>
        <taxon>Postciliodesmatophora</taxon>
        <taxon>Heterotrichea</taxon>
        <taxon>Heterotrichida</taxon>
        <taxon>Blepharismidae</taxon>
        <taxon>Blepharisma</taxon>
    </lineage>
</organism>
<evidence type="ECO:0000256" key="10">
    <source>
        <dbReference type="SAM" id="MobiDB-lite"/>
    </source>
</evidence>
<dbReference type="InterPro" id="IPR011009">
    <property type="entry name" value="Kinase-like_dom_sf"/>
</dbReference>
<dbReference type="PANTHER" id="PTHR24349">
    <property type="entry name" value="SERINE/THREONINE-PROTEIN KINASE"/>
    <property type="match status" value="1"/>
</dbReference>
<keyword evidence="4" id="KW-0808">Transferase</keyword>
<gene>
    <name evidence="13" type="ORF">BSTOLATCC_MIC15778</name>
</gene>
<feature type="domain" description="EF-hand" evidence="12">
    <location>
        <begin position="366"/>
        <end position="401"/>
    </location>
</feature>
<dbReference type="PROSITE" id="PS00018">
    <property type="entry name" value="EF_HAND_1"/>
    <property type="match status" value="4"/>
</dbReference>
<feature type="compositionally biased region" description="Polar residues" evidence="10">
    <location>
        <begin position="30"/>
        <end position="45"/>
    </location>
</feature>
<dbReference type="SUPFAM" id="SSF47473">
    <property type="entry name" value="EF-hand"/>
    <property type="match status" value="1"/>
</dbReference>
<comment type="caution">
    <text evidence="13">The sequence shown here is derived from an EMBL/GenBank/DDBJ whole genome shotgun (WGS) entry which is preliminary data.</text>
</comment>
<evidence type="ECO:0000256" key="6">
    <source>
        <dbReference type="ARBA" id="ARBA00022777"/>
    </source>
</evidence>
<feature type="region of interest" description="Disordered" evidence="10">
    <location>
        <begin position="1"/>
        <end position="51"/>
    </location>
</feature>
<dbReference type="Gene3D" id="1.10.510.10">
    <property type="entry name" value="Transferase(Phosphotransferase) domain 1"/>
    <property type="match status" value="1"/>
</dbReference>
<keyword evidence="3" id="KW-0723">Serine/threonine-protein kinase</keyword>
<accession>A0AAU9ITB4</accession>
<evidence type="ECO:0000256" key="5">
    <source>
        <dbReference type="ARBA" id="ARBA00022741"/>
    </source>
</evidence>
<evidence type="ECO:0000256" key="9">
    <source>
        <dbReference type="ARBA" id="ARBA00024334"/>
    </source>
</evidence>
<dbReference type="AlphaFoldDB" id="A0AAU9ITB4"/>
<feature type="domain" description="Protein kinase" evidence="11">
    <location>
        <begin position="70"/>
        <end position="322"/>
    </location>
</feature>
<keyword evidence="7" id="KW-0106">Calcium</keyword>
<proteinExistence type="inferred from homology"/>
<dbReference type="FunFam" id="1.10.510.10:FF:000571">
    <property type="entry name" value="Maternal embryonic leucine zipper kinase"/>
    <property type="match status" value="1"/>
</dbReference>
<dbReference type="Gene3D" id="3.30.200.20">
    <property type="entry name" value="Phosphorylase Kinase, domain 1"/>
    <property type="match status" value="1"/>
</dbReference>
<dbReference type="PROSITE" id="PS50011">
    <property type="entry name" value="PROTEIN_KINASE_DOM"/>
    <property type="match status" value="1"/>
</dbReference>
<feature type="compositionally biased region" description="Basic and acidic residues" evidence="10">
    <location>
        <begin position="1"/>
        <end position="11"/>
    </location>
</feature>
<feature type="domain" description="EF-hand" evidence="12">
    <location>
        <begin position="402"/>
        <end position="436"/>
    </location>
</feature>
<dbReference type="InterPro" id="IPR050205">
    <property type="entry name" value="CDPK_Ser/Thr_kinases"/>
</dbReference>
<dbReference type="Gene3D" id="1.10.238.10">
    <property type="entry name" value="EF-hand"/>
    <property type="match status" value="2"/>
</dbReference>
<dbReference type="SUPFAM" id="SSF56112">
    <property type="entry name" value="Protein kinase-like (PK-like)"/>
    <property type="match status" value="1"/>
</dbReference>
<dbReference type="GO" id="GO:0005509">
    <property type="term" value="F:calcium ion binding"/>
    <property type="evidence" value="ECO:0007669"/>
    <property type="project" value="InterPro"/>
</dbReference>
<evidence type="ECO:0000256" key="2">
    <source>
        <dbReference type="ARBA" id="ARBA00011245"/>
    </source>
</evidence>
<evidence type="ECO:0000256" key="8">
    <source>
        <dbReference type="ARBA" id="ARBA00022840"/>
    </source>
</evidence>
<sequence length="502" mass="57312">MGCCASREEPNSKQNSQKNTKKSSIKLKSRNSTQTNASASQSNPSLEKKGTGLTRAKFIKTSSGTIRKNFTVIKKLQAGIYGDVKLAVDNRNNLQREIKEINKSLINPEMEEKGWEEVYKLVELDHPNIGKVVEIRQSSDKIYFIFEYLKGGNLFDRILQNRISEYHASCYMRDILTCMQYFHSKGIINRNIRPENIVFESTEDDSVLKLMNFELSPGICQVPIQTDFLDYLAPEVRKGDHNQTASDIWSLGVVLYIIMIGRPPFTGLSINEITRRINENFLLTSELFSLYSEEIKDLLSKMLNINYKNRITAVEALNHPWIVNRENLNKSSGNEEVLTRIARFQAKSIIKTSILTFIISQFTDIAGEKEYIKIFKSLDTNDDGVINKAELIEGCKILALEDIAEVEEILKNCDIDQSGCIEYSEFIVAATNWNTAAQIRKLRNAFEVYDTSGDGKLSFNELKEAVPGIEHSEWSKFFEEADVNKDGMISFDEFRKFLLKDN</sequence>
<dbReference type="PROSITE" id="PS50222">
    <property type="entry name" value="EF_HAND_2"/>
    <property type="match status" value="4"/>
</dbReference>
<feature type="domain" description="EF-hand" evidence="12">
    <location>
        <begin position="437"/>
        <end position="472"/>
    </location>
</feature>
<feature type="compositionally biased region" description="Basic residues" evidence="10">
    <location>
        <begin position="19"/>
        <end position="29"/>
    </location>
</feature>
<name>A0AAU9ITB4_9CILI</name>
<evidence type="ECO:0000259" key="12">
    <source>
        <dbReference type="PROSITE" id="PS50222"/>
    </source>
</evidence>
<keyword evidence="6" id="KW-0418">Kinase</keyword>
<dbReference type="CDD" id="cd00051">
    <property type="entry name" value="EFh"/>
    <property type="match status" value="2"/>
</dbReference>
<dbReference type="EMBL" id="CAJZBQ010000015">
    <property type="protein sequence ID" value="CAG9316347.1"/>
    <property type="molecule type" value="Genomic_DNA"/>
</dbReference>